<dbReference type="InterPro" id="IPR005202">
    <property type="entry name" value="TF_GRAS"/>
</dbReference>
<reference evidence="5" key="2">
    <citation type="submission" date="2019-07" db="EMBL/GenBank/DDBJ databases">
        <authorList>
            <person name="Yang Y."/>
            <person name="Bocs S."/>
            <person name="Baudouin L."/>
        </authorList>
    </citation>
    <scope>NUCLEOTIDE SEQUENCE</scope>
    <source>
        <tissue evidence="5">Spear leaf of Hainan Tall coconut</tissue>
    </source>
</reference>
<feature type="region of interest" description="Leucine repeat I (LRI)" evidence="3">
    <location>
        <begin position="175"/>
        <end position="235"/>
    </location>
</feature>
<name>A0A8K0NBG8_COCNU</name>
<reference evidence="5" key="1">
    <citation type="journal article" date="2017" name="Gigascience">
        <title>The genome draft of coconut (Cocos nucifera).</title>
        <authorList>
            <person name="Xiao Y."/>
            <person name="Xu P."/>
            <person name="Fan H."/>
            <person name="Baudouin L."/>
            <person name="Xia W."/>
            <person name="Bocs S."/>
            <person name="Xu J."/>
            <person name="Li Q."/>
            <person name="Guo A."/>
            <person name="Zhou L."/>
            <person name="Li J."/>
            <person name="Wu Y."/>
            <person name="Ma Z."/>
            <person name="Armero A."/>
            <person name="Issali A.E."/>
            <person name="Liu N."/>
            <person name="Peng M."/>
            <person name="Yang Y."/>
        </authorList>
    </citation>
    <scope>NUCLEOTIDE SEQUENCE</scope>
    <source>
        <tissue evidence="5">Spear leaf of Hainan Tall coconut</tissue>
    </source>
</reference>
<keyword evidence="2" id="KW-0804">Transcription</keyword>
<comment type="caution">
    <text evidence="3">Lacks conserved residue(s) required for the propagation of feature annotation.</text>
</comment>
<feature type="region of interest" description="Disordered" evidence="4">
    <location>
        <begin position="1"/>
        <end position="103"/>
    </location>
</feature>
<dbReference type="AlphaFoldDB" id="A0A8K0NBG8"/>
<accession>A0A8K0NBG8</accession>
<sequence length="561" mass="60039">MKPSKALTDSPQSQTTLQYSIPPKPLDSNDPNSNSHFPTNLFYEPTSVLDPHLSSSPAAAAAAGGSDLAHLPWDSNNHQHRHLLPPPPHSHPHPHPQPPPSEEWDLTSWLLAEKDDLSPFPKAPHHSQFHFPEDDNPSNASLFDGPFDLPDPFEPLPPFSDTAVAVVSPPPAFDRAHLELLLQAALSIESSDIPAAHTILARLNQYLPASAGSPFQRAAFHFKEALLALLPLPDRPATEPPLSAVEIVRRISAHKAFSDFSPVPQFASFTANQILLDALDAATAAAGGGGHRSVHLIDFEIGLGGQWSSFTQEVASRSRAAPAPPLGLRITAVVPEETGETALAAENLRDFARGLGLRLTVDFVRVGGLGTLALNGIRLAPGEPVAVVLTPAIFRLLGAAPESSTALLRFVRRASPRVVVFVDTESIYFGDGAGHPPSLRRTVAGGIEHYAAVLESVEAAAVASGTTGPVEETLRRVERTMVRPRIFSAVGSWRSGRGGGWREAFAGAGMAPVGFSEFAESQAEWLVRGAQVDGYHVARREGSMVLSWRGRELASTSAWRC</sequence>
<feature type="compositionally biased region" description="Polar residues" evidence="4">
    <location>
        <begin position="7"/>
        <end position="19"/>
    </location>
</feature>
<keyword evidence="6" id="KW-1185">Reference proteome</keyword>
<feature type="compositionally biased region" description="Pro residues" evidence="4">
    <location>
        <begin position="84"/>
        <end position="101"/>
    </location>
</feature>
<organism evidence="5 6">
    <name type="scientific">Cocos nucifera</name>
    <name type="common">Coconut palm</name>
    <dbReference type="NCBI Taxonomy" id="13894"/>
    <lineage>
        <taxon>Eukaryota</taxon>
        <taxon>Viridiplantae</taxon>
        <taxon>Streptophyta</taxon>
        <taxon>Embryophyta</taxon>
        <taxon>Tracheophyta</taxon>
        <taxon>Spermatophyta</taxon>
        <taxon>Magnoliopsida</taxon>
        <taxon>Liliopsida</taxon>
        <taxon>Arecaceae</taxon>
        <taxon>Arecoideae</taxon>
        <taxon>Cocoseae</taxon>
        <taxon>Attaleinae</taxon>
        <taxon>Cocos</taxon>
    </lineage>
</organism>
<evidence type="ECO:0000256" key="3">
    <source>
        <dbReference type="PROSITE-ProRule" id="PRU01191"/>
    </source>
</evidence>
<feature type="region of interest" description="Leucine repeat II (LRII)" evidence="3">
    <location>
        <begin position="343"/>
        <end position="375"/>
    </location>
</feature>
<dbReference type="EMBL" id="CM017884">
    <property type="protein sequence ID" value="KAG1366959.1"/>
    <property type="molecule type" value="Genomic_DNA"/>
</dbReference>
<evidence type="ECO:0000256" key="2">
    <source>
        <dbReference type="ARBA" id="ARBA00023163"/>
    </source>
</evidence>
<dbReference type="OrthoDB" id="764992at2759"/>
<feature type="region of interest" description="SAW" evidence="3">
    <location>
        <begin position="491"/>
        <end position="560"/>
    </location>
</feature>
<dbReference type="Proteomes" id="UP000797356">
    <property type="component" value="Chromosome 13"/>
</dbReference>
<dbReference type="Pfam" id="PF03514">
    <property type="entry name" value="GRAS"/>
    <property type="match status" value="1"/>
</dbReference>
<evidence type="ECO:0000256" key="1">
    <source>
        <dbReference type="ARBA" id="ARBA00023015"/>
    </source>
</evidence>
<protein>
    <submittedName>
        <fullName evidence="5">Scarecrow-like protein 15</fullName>
    </submittedName>
</protein>
<evidence type="ECO:0000313" key="6">
    <source>
        <dbReference type="Proteomes" id="UP000797356"/>
    </source>
</evidence>
<feature type="compositionally biased region" description="Low complexity" evidence="4">
    <location>
        <begin position="49"/>
        <end position="71"/>
    </location>
</feature>
<evidence type="ECO:0000313" key="5">
    <source>
        <dbReference type="EMBL" id="KAG1366959.1"/>
    </source>
</evidence>
<comment type="similarity">
    <text evidence="3">Belongs to the GRAS family.</text>
</comment>
<evidence type="ECO:0000256" key="4">
    <source>
        <dbReference type="SAM" id="MobiDB-lite"/>
    </source>
</evidence>
<proteinExistence type="inferred from homology"/>
<gene>
    <name evidence="5" type="ORF">COCNU_13G007490</name>
</gene>
<feature type="region of interest" description="Disordered" evidence="4">
    <location>
        <begin position="121"/>
        <end position="145"/>
    </location>
</feature>
<comment type="caution">
    <text evidence="5">The sequence shown here is derived from an EMBL/GenBank/DDBJ whole genome shotgun (WGS) entry which is preliminary data.</text>
</comment>
<dbReference type="PANTHER" id="PTHR31636">
    <property type="entry name" value="OSJNBA0084A10.13 PROTEIN-RELATED"/>
    <property type="match status" value="1"/>
</dbReference>
<keyword evidence="1" id="KW-0805">Transcription regulation</keyword>
<dbReference type="PROSITE" id="PS50985">
    <property type="entry name" value="GRAS"/>
    <property type="match status" value="1"/>
</dbReference>
<feature type="compositionally biased region" description="Polar residues" evidence="4">
    <location>
        <begin position="29"/>
        <end position="38"/>
    </location>
</feature>